<reference evidence="1 2" key="1">
    <citation type="journal article" date="2018" name="Sci. Rep.">
        <title>Genomic signatures of local adaptation to the degree of environmental predictability in rotifers.</title>
        <authorList>
            <person name="Franch-Gras L."/>
            <person name="Hahn C."/>
            <person name="Garcia-Roger E.M."/>
            <person name="Carmona M.J."/>
            <person name="Serra M."/>
            <person name="Gomez A."/>
        </authorList>
    </citation>
    <scope>NUCLEOTIDE SEQUENCE [LARGE SCALE GENOMIC DNA]</scope>
    <source>
        <strain evidence="1">HYR1</strain>
    </source>
</reference>
<evidence type="ECO:0000313" key="2">
    <source>
        <dbReference type="Proteomes" id="UP000276133"/>
    </source>
</evidence>
<dbReference type="Proteomes" id="UP000276133">
    <property type="component" value="Unassembled WGS sequence"/>
</dbReference>
<protein>
    <submittedName>
        <fullName evidence="1">Uncharacterized protein</fullName>
    </submittedName>
</protein>
<name>A0A3M7QKN1_BRAPC</name>
<keyword evidence="2" id="KW-1185">Reference proteome</keyword>
<proteinExistence type="predicted"/>
<dbReference type="OrthoDB" id="10453128at2759"/>
<dbReference type="AlphaFoldDB" id="A0A3M7QKN1"/>
<comment type="caution">
    <text evidence="1">The sequence shown here is derived from an EMBL/GenBank/DDBJ whole genome shotgun (WGS) entry which is preliminary data.</text>
</comment>
<accession>A0A3M7QKN1</accession>
<dbReference type="EMBL" id="REGN01005940">
    <property type="protein sequence ID" value="RNA11518.1"/>
    <property type="molecule type" value="Genomic_DNA"/>
</dbReference>
<evidence type="ECO:0000313" key="1">
    <source>
        <dbReference type="EMBL" id="RNA11518.1"/>
    </source>
</evidence>
<gene>
    <name evidence="1" type="ORF">BpHYR1_000035</name>
</gene>
<organism evidence="1 2">
    <name type="scientific">Brachionus plicatilis</name>
    <name type="common">Marine rotifer</name>
    <name type="synonym">Brachionus muelleri</name>
    <dbReference type="NCBI Taxonomy" id="10195"/>
    <lineage>
        <taxon>Eukaryota</taxon>
        <taxon>Metazoa</taxon>
        <taxon>Spiralia</taxon>
        <taxon>Gnathifera</taxon>
        <taxon>Rotifera</taxon>
        <taxon>Eurotatoria</taxon>
        <taxon>Monogononta</taxon>
        <taxon>Pseudotrocha</taxon>
        <taxon>Ploima</taxon>
        <taxon>Brachionidae</taxon>
        <taxon>Brachionus</taxon>
    </lineage>
</organism>
<sequence length="89" mass="9626">MASTGPSRTIHTCSPFFVFNVLRHKVENMPSVQSLVATSNRPNICGAVIAFGFIRISLCGSLIDFMRTWMQQVLPAPAGPSAIMPCLTS</sequence>